<dbReference type="Proteomes" id="UP000037460">
    <property type="component" value="Unassembled WGS sequence"/>
</dbReference>
<comment type="caution">
    <text evidence="1">The sequence shown here is derived from an EMBL/GenBank/DDBJ whole genome shotgun (WGS) entry which is preliminary data.</text>
</comment>
<keyword evidence="2" id="KW-1185">Reference proteome</keyword>
<reference evidence="2" key="1">
    <citation type="journal article" date="2015" name="PLoS Genet.">
        <title>Genome Sequence and Transcriptome Analyses of Chrysochromulina tobin: Metabolic Tools for Enhanced Algal Fitness in the Prominent Order Prymnesiales (Haptophyceae).</title>
        <authorList>
            <person name="Hovde B.T."/>
            <person name="Deodato C.R."/>
            <person name="Hunsperger H.M."/>
            <person name="Ryken S.A."/>
            <person name="Yost W."/>
            <person name="Jha R.K."/>
            <person name="Patterson J."/>
            <person name="Monnat R.J. Jr."/>
            <person name="Barlow S.B."/>
            <person name="Starkenburg S.R."/>
            <person name="Cattolico R.A."/>
        </authorList>
    </citation>
    <scope>NUCLEOTIDE SEQUENCE</scope>
    <source>
        <strain evidence="2">CCMP291</strain>
    </source>
</reference>
<sequence>MTQAAQAQQKWEATGIDKERAAYASIQAALEEKRPYREEAGELGYVGGSYTKKSAADRLEFDEKQKKAAASSGGSYMRAEDLVLLSTQARRSIIAP</sequence>
<gene>
    <name evidence="1" type="ORF">Ctob_005678</name>
</gene>
<protein>
    <submittedName>
        <fullName evidence="1">Uncharacterized protein</fullName>
    </submittedName>
</protein>
<evidence type="ECO:0000313" key="2">
    <source>
        <dbReference type="Proteomes" id="UP000037460"/>
    </source>
</evidence>
<dbReference type="OrthoDB" id="10573322at2759"/>
<accession>A0A0M0K1Z5</accession>
<name>A0A0M0K1Z5_9EUKA</name>
<dbReference type="AlphaFoldDB" id="A0A0M0K1Z5"/>
<organism evidence="1 2">
    <name type="scientific">Chrysochromulina tobinii</name>
    <dbReference type="NCBI Taxonomy" id="1460289"/>
    <lineage>
        <taxon>Eukaryota</taxon>
        <taxon>Haptista</taxon>
        <taxon>Haptophyta</taxon>
        <taxon>Prymnesiophyceae</taxon>
        <taxon>Prymnesiales</taxon>
        <taxon>Chrysochromulinaceae</taxon>
        <taxon>Chrysochromulina</taxon>
    </lineage>
</organism>
<proteinExistence type="predicted"/>
<evidence type="ECO:0000313" key="1">
    <source>
        <dbReference type="EMBL" id="KOO32901.1"/>
    </source>
</evidence>
<dbReference type="EMBL" id="JWZX01001653">
    <property type="protein sequence ID" value="KOO32901.1"/>
    <property type="molecule type" value="Genomic_DNA"/>
</dbReference>